<organism evidence="1 2">
    <name type="scientific">Immundisolibacter cernigliae</name>
    <dbReference type="NCBI Taxonomy" id="1810504"/>
    <lineage>
        <taxon>Bacteria</taxon>
        <taxon>Pseudomonadati</taxon>
        <taxon>Pseudomonadota</taxon>
        <taxon>Gammaproteobacteria</taxon>
        <taxon>Immundisolibacterales</taxon>
        <taxon>Immundisolibacteraceae</taxon>
        <taxon>Immundisolibacter</taxon>
    </lineage>
</organism>
<dbReference type="KEGG" id="gbi:PG2T_11025"/>
<evidence type="ECO:0000313" key="2">
    <source>
        <dbReference type="Proteomes" id="UP000092952"/>
    </source>
</evidence>
<sequence>MDTDLLDQARQLSLQDQLELVEALWDSIAKRNAAPPPTDAQKAELDRRLADHLANPHDVLAWSDVKTAALARIGR</sequence>
<dbReference type="NCBIfam" id="TIGR02574">
    <property type="entry name" value="stabl_TIGR02574"/>
    <property type="match status" value="1"/>
</dbReference>
<dbReference type="AlphaFoldDB" id="A0A1B1YV45"/>
<dbReference type="Proteomes" id="UP000092952">
    <property type="component" value="Chromosome"/>
</dbReference>
<dbReference type="OrthoDB" id="291542at2"/>
<proteinExistence type="predicted"/>
<reference evidence="2" key="1">
    <citation type="submission" date="2016-03" db="EMBL/GenBank/DDBJ databases">
        <title>Complete genome sequence of Solimmundus cernigliae, representing a novel lineage of polycyclic aromatic hydrocarbon degraders within the Gammaproteobacteria.</title>
        <authorList>
            <person name="Singleton D.R."/>
            <person name="Dickey A.N."/>
            <person name="Scholl E.H."/>
            <person name="Wright F.A."/>
            <person name="Aitken M.D."/>
        </authorList>
    </citation>
    <scope>NUCLEOTIDE SEQUENCE [LARGE SCALE GENOMIC DNA]</scope>
    <source>
        <strain evidence="2">TR3.2</strain>
    </source>
</reference>
<dbReference type="InParanoid" id="A0A1B1YV45"/>
<protein>
    <submittedName>
        <fullName evidence="1">Addiction module component</fullName>
    </submittedName>
</protein>
<keyword evidence="2" id="KW-1185">Reference proteome</keyword>
<dbReference type="EMBL" id="CP014671">
    <property type="protein sequence ID" value="ANX04642.1"/>
    <property type="molecule type" value="Genomic_DNA"/>
</dbReference>
<dbReference type="RefSeq" id="WP_068805257.1">
    <property type="nucleotide sequence ID" value="NZ_CP014671.1"/>
</dbReference>
<accession>A0A1B1YV45</accession>
<dbReference type="InterPro" id="IPR013406">
    <property type="entry name" value="CHP02574_addiction_mod"/>
</dbReference>
<name>A0A1B1YV45_9GAMM</name>
<dbReference type="STRING" id="1810504.PG2T_11025"/>
<evidence type="ECO:0000313" key="1">
    <source>
        <dbReference type="EMBL" id="ANX04642.1"/>
    </source>
</evidence>
<gene>
    <name evidence="1" type="ORF">PG2T_11025</name>
</gene>
<dbReference type="Pfam" id="PF09720">
    <property type="entry name" value="Unstab_antitox"/>
    <property type="match status" value="1"/>
</dbReference>